<evidence type="ECO:0000259" key="2">
    <source>
        <dbReference type="Pfam" id="PF07727"/>
    </source>
</evidence>
<protein>
    <recommendedName>
        <fullName evidence="7">Integrase catalytic domain-containing protein</fullName>
    </recommendedName>
</protein>
<dbReference type="Proteomes" id="UP000436088">
    <property type="component" value="Unassembled WGS sequence"/>
</dbReference>
<evidence type="ECO:0000259" key="3">
    <source>
        <dbReference type="Pfam" id="PF14244"/>
    </source>
</evidence>
<reference evidence="5" key="1">
    <citation type="submission" date="2019-09" db="EMBL/GenBank/DDBJ databases">
        <title>Draft genome information of white flower Hibiscus syriacus.</title>
        <authorList>
            <person name="Kim Y.-M."/>
        </authorList>
    </citation>
    <scope>NUCLEOTIDE SEQUENCE [LARGE SCALE GENOMIC DNA]</scope>
    <source>
        <strain evidence="5">YM2019G1</strain>
    </source>
</reference>
<keyword evidence="1" id="KW-0378">Hydrolase</keyword>
<dbReference type="GO" id="GO:0003676">
    <property type="term" value="F:nucleic acid binding"/>
    <property type="evidence" value="ECO:0007669"/>
    <property type="project" value="InterPro"/>
</dbReference>
<dbReference type="SUPFAM" id="SSF53098">
    <property type="entry name" value="Ribonuclease H-like"/>
    <property type="match status" value="1"/>
</dbReference>
<dbReference type="PANTHER" id="PTHR11439">
    <property type="entry name" value="GAG-POL-RELATED RETROTRANSPOSON"/>
    <property type="match status" value="1"/>
</dbReference>
<dbReference type="EMBL" id="VEPZ02000196">
    <property type="protein sequence ID" value="KAE8731176.1"/>
    <property type="molecule type" value="Genomic_DNA"/>
</dbReference>
<accession>A0A6A3CQG2</accession>
<keyword evidence="1" id="KW-0064">Aspartyl protease</keyword>
<feature type="domain" description="Reverse transcriptase Ty1/copia-type" evidence="2">
    <location>
        <begin position="716"/>
        <end position="958"/>
    </location>
</feature>
<dbReference type="Pfam" id="PF14244">
    <property type="entry name" value="Retrotran_gag_3"/>
    <property type="match status" value="1"/>
</dbReference>
<evidence type="ECO:0000313" key="5">
    <source>
        <dbReference type="EMBL" id="KAE8731176.1"/>
    </source>
</evidence>
<dbReference type="InterPro" id="IPR054722">
    <property type="entry name" value="PolX-like_BBD"/>
</dbReference>
<dbReference type="InterPro" id="IPR029472">
    <property type="entry name" value="Copia-like_N"/>
</dbReference>
<dbReference type="SUPFAM" id="SSF56672">
    <property type="entry name" value="DNA/RNA polymerases"/>
    <property type="match status" value="1"/>
</dbReference>
<dbReference type="Pfam" id="PF07727">
    <property type="entry name" value="RVT_2"/>
    <property type="match status" value="1"/>
</dbReference>
<proteinExistence type="predicted"/>
<dbReference type="Pfam" id="PF22936">
    <property type="entry name" value="Pol_BBD"/>
    <property type="match status" value="1"/>
</dbReference>
<feature type="domain" description="Retrovirus-related Pol polyprotein from transposon TNT 1-94-like beta-barrel" evidence="4">
    <location>
        <begin position="352"/>
        <end position="426"/>
    </location>
</feature>
<keyword evidence="1" id="KW-0645">Protease</keyword>
<sequence length="1212" mass="136136">MAQTIDSSHPLFLHPSDTPGVHLVSQQLTGVETYNLWSRSMRIALLAKNKLGFVDGTCRRDDYEGLLQTQWERCNALVLSWILNSVSQDLSAGIVFASNVEAVWRDLRERFDKIDGSRIFFLHRSIASLVQGDLSVSAYFTRLKLLWDEYTALVPFSTCDCEAAQQNTFHVAQQRLFQFLMGLNETYSAIRSQLLLMKPLPTVNQAYSMIVQEELHRTQLSASPIEASVMFTTASKGNDRRRFSGTCDYCKVRGHSRDRCYRLIGFPADFKFNKKKVPQAAMAVTSVPAVNGGPENGSIVSTTISAVPSFTSEQYHQILNLLSKSSNLDSSANLAGTVACNLPASSNSSAHWIIDTGATDHILSVFKGFQFPVSCSSHRFVHLPNGHTETVTHIGSYRLNSEIVLSNVLFVPNFSHNLLSVSRLVKDHGCILSFHPDICILQDLYSGMIKGICRRFNGLYIFESKGATGLFSNSLASTGNSVHTCNVCPLAKQTRLSFPLSCTRSSIPFELIHIDLWGPYRISTHSGHSSYVQTPQQNGVAERKHRHLLEVARALRFQSKVPIKFWGECVLTSCFIINRLPSSVLQWKTPYELLYHKAPDMNILKVFGCLCYATDPKPTDKFSPRALPSVFMGYSSTKKDSFFPSTPSVPDSDFLNLSFGQQPVSAIPIISPSSVELGQSSQQLETPMVPVAPVLAIQHPEWVQAMKDEILALETNKTWSVASLPYGKVPIGCKWVYRIKYNAAGTIERYKARLVAKGYSQREGVDYVDTFSPVVKLVTVRFLLAIASIFDWPLFQLDVYNAFLQGDLSEEVYMELPPGFCSQGENMVCRLQKSLYGLKQASRQWNLKLTEALLGAGYEQSKFDYSLFTMRKGKKIVVLLIYVDDLLITGNDSCLINDLKNLLNKRFKMKDLGELKYFLGFEIMRSKEGILINQRKYALELIEESGMSGSKPARTPFEKNVRLTTLKYDELCTKGSNEDDKLLVDKSVYQRLVGRLIYLTHTRPDITFAVHYLSQFMQQPKESHLHSALRIVRYIKGNPGQGILMDSNGNCEIRAYCDSDWAACPVSRRSVSGFCIKLGNSLISWKSKKQNVVARSSAEAEYRSMAVTTAELTWLNGLANELGLERKCPVKLYCDNKAALQIAANPVYHERTKHIEIDCHFIREKIQEGFIKTEFVSSSEQLADIFTKALGVQQHEYLVSKLGMKNIFHPPT</sequence>
<dbReference type="InterPro" id="IPR013103">
    <property type="entry name" value="RVT_2"/>
</dbReference>
<dbReference type="CDD" id="cd09272">
    <property type="entry name" value="RNase_HI_RT_Ty1"/>
    <property type="match status" value="1"/>
</dbReference>
<name>A0A6A3CQG2_HIBSY</name>
<feature type="domain" description="Retrotransposon Copia-like N-terminal" evidence="3">
    <location>
        <begin position="14"/>
        <end position="58"/>
    </location>
</feature>
<dbReference type="Gene3D" id="3.30.420.10">
    <property type="entry name" value="Ribonuclease H-like superfamily/Ribonuclease H"/>
    <property type="match status" value="1"/>
</dbReference>
<dbReference type="InterPro" id="IPR036397">
    <property type="entry name" value="RNaseH_sf"/>
</dbReference>
<gene>
    <name evidence="5" type="ORF">F3Y22_tig00002840pilonHSYRG00562</name>
</gene>
<dbReference type="AlphaFoldDB" id="A0A6A3CQG2"/>
<evidence type="ECO:0000313" key="6">
    <source>
        <dbReference type="Proteomes" id="UP000436088"/>
    </source>
</evidence>
<comment type="caution">
    <text evidence="5">The sequence shown here is derived from an EMBL/GenBank/DDBJ whole genome shotgun (WGS) entry which is preliminary data.</text>
</comment>
<dbReference type="InterPro" id="IPR043502">
    <property type="entry name" value="DNA/RNA_pol_sf"/>
</dbReference>
<keyword evidence="6" id="KW-1185">Reference proteome</keyword>
<evidence type="ECO:0000256" key="1">
    <source>
        <dbReference type="ARBA" id="ARBA00022750"/>
    </source>
</evidence>
<dbReference type="GO" id="GO:0004190">
    <property type="term" value="F:aspartic-type endopeptidase activity"/>
    <property type="evidence" value="ECO:0007669"/>
    <property type="project" value="UniProtKB-KW"/>
</dbReference>
<dbReference type="InterPro" id="IPR012337">
    <property type="entry name" value="RNaseH-like_sf"/>
</dbReference>
<evidence type="ECO:0008006" key="7">
    <source>
        <dbReference type="Google" id="ProtNLM"/>
    </source>
</evidence>
<evidence type="ECO:0000259" key="4">
    <source>
        <dbReference type="Pfam" id="PF22936"/>
    </source>
</evidence>
<dbReference type="PANTHER" id="PTHR11439:SF511">
    <property type="match status" value="1"/>
</dbReference>
<organism evidence="5 6">
    <name type="scientific">Hibiscus syriacus</name>
    <name type="common">Rose of Sharon</name>
    <dbReference type="NCBI Taxonomy" id="106335"/>
    <lineage>
        <taxon>Eukaryota</taxon>
        <taxon>Viridiplantae</taxon>
        <taxon>Streptophyta</taxon>
        <taxon>Embryophyta</taxon>
        <taxon>Tracheophyta</taxon>
        <taxon>Spermatophyta</taxon>
        <taxon>Magnoliopsida</taxon>
        <taxon>eudicotyledons</taxon>
        <taxon>Gunneridae</taxon>
        <taxon>Pentapetalae</taxon>
        <taxon>rosids</taxon>
        <taxon>malvids</taxon>
        <taxon>Malvales</taxon>
        <taxon>Malvaceae</taxon>
        <taxon>Malvoideae</taxon>
        <taxon>Hibiscus</taxon>
    </lineage>
</organism>